<feature type="transmembrane region" description="Helical" evidence="1">
    <location>
        <begin position="20"/>
        <end position="47"/>
    </location>
</feature>
<organism evidence="2 3">
    <name type="scientific">Microvirga terricola</name>
    <dbReference type="NCBI Taxonomy" id="2719797"/>
    <lineage>
        <taxon>Bacteria</taxon>
        <taxon>Pseudomonadati</taxon>
        <taxon>Pseudomonadota</taxon>
        <taxon>Alphaproteobacteria</taxon>
        <taxon>Hyphomicrobiales</taxon>
        <taxon>Methylobacteriaceae</taxon>
        <taxon>Microvirga</taxon>
    </lineage>
</organism>
<protein>
    <recommendedName>
        <fullName evidence="4">SGNH/GDSL hydrolase family protein</fullName>
    </recommendedName>
</protein>
<keyword evidence="1" id="KW-0812">Transmembrane</keyword>
<keyword evidence="1" id="KW-0472">Membrane</keyword>
<evidence type="ECO:0000313" key="2">
    <source>
        <dbReference type="EMBL" id="NIX75672.1"/>
    </source>
</evidence>
<keyword evidence="3" id="KW-1185">Reference proteome</keyword>
<dbReference type="Proteomes" id="UP000707352">
    <property type="component" value="Unassembled WGS sequence"/>
</dbReference>
<dbReference type="SUPFAM" id="SSF52266">
    <property type="entry name" value="SGNH hydrolase"/>
    <property type="match status" value="1"/>
</dbReference>
<proteinExistence type="predicted"/>
<evidence type="ECO:0000256" key="1">
    <source>
        <dbReference type="SAM" id="Phobius"/>
    </source>
</evidence>
<gene>
    <name evidence="2" type="ORF">HB375_03470</name>
</gene>
<evidence type="ECO:0008006" key="4">
    <source>
        <dbReference type="Google" id="ProtNLM"/>
    </source>
</evidence>
<accession>A0ABX0VCV9</accession>
<reference evidence="2 3" key="1">
    <citation type="submission" date="2020-03" db="EMBL/GenBank/DDBJ databases">
        <title>The genome sequence of Microvirga sp. c23x22.</title>
        <authorList>
            <person name="Zhang X."/>
        </authorList>
    </citation>
    <scope>NUCLEOTIDE SEQUENCE [LARGE SCALE GENOMIC DNA]</scope>
    <source>
        <strain evidence="3">c23x22</strain>
    </source>
</reference>
<dbReference type="EMBL" id="JAATJS010000001">
    <property type="protein sequence ID" value="NIX75672.1"/>
    <property type="molecule type" value="Genomic_DNA"/>
</dbReference>
<dbReference type="RefSeq" id="WP_167671536.1">
    <property type="nucleotide sequence ID" value="NZ_JAATJS010000001.1"/>
</dbReference>
<name>A0ABX0VCV9_9HYPH</name>
<evidence type="ECO:0000313" key="3">
    <source>
        <dbReference type="Proteomes" id="UP000707352"/>
    </source>
</evidence>
<comment type="caution">
    <text evidence="2">The sequence shown here is derived from an EMBL/GenBank/DDBJ whole genome shotgun (WGS) entry which is preliminary data.</text>
</comment>
<keyword evidence="1" id="KW-1133">Transmembrane helix</keyword>
<sequence length="340" mass="38119">MVGTFPQGLRDDEPAGDQSRAVWAVFPLLFAGLTALILFSATGWSLLIDPYWAFRADPPWLKATQGANRLLDTEDRRAKPLQFVTRTTPDTVLVGSSVVYRGIDPDDLSPESGRAFNFGLSALMSYELPTLARLIAAKPSPRTVVIGLDYFAFTNFPVHVRVAPNLDTWTGRMALVTSSVLSWTSVSSARSGYLAQTYEPGGWKPNGFRHTPDRSASATLEENRIQAVNLRGFDPTLVLHLTGALTTLRDRRVILYLTPLSKAQRRIFAQKGRSEDWERWREAMTATARTMDVPLHDLSHTPQFDDFDPAQGSSRYWYDNLHFKPIVGRWVLQRIGLARP</sequence>